<dbReference type="GO" id="GO:0030246">
    <property type="term" value="F:carbohydrate binding"/>
    <property type="evidence" value="ECO:0007669"/>
    <property type="project" value="InterPro"/>
</dbReference>
<reference evidence="10" key="1">
    <citation type="submission" date="2020-12" db="EMBL/GenBank/DDBJ databases">
        <authorList>
            <person name="Iha C."/>
        </authorList>
    </citation>
    <scope>NUCLEOTIDE SEQUENCE</scope>
</reference>
<evidence type="ECO:0000256" key="6">
    <source>
        <dbReference type="ARBA" id="ARBA00023136"/>
    </source>
</evidence>
<organism evidence="10 11">
    <name type="scientific">Ostreobium quekettii</name>
    <dbReference type="NCBI Taxonomy" id="121088"/>
    <lineage>
        <taxon>Eukaryota</taxon>
        <taxon>Viridiplantae</taxon>
        <taxon>Chlorophyta</taxon>
        <taxon>core chlorophytes</taxon>
        <taxon>Ulvophyceae</taxon>
        <taxon>TCBD clade</taxon>
        <taxon>Bryopsidales</taxon>
        <taxon>Ostreobineae</taxon>
        <taxon>Ostreobiaceae</taxon>
        <taxon>Ostreobium</taxon>
    </lineage>
</organism>
<evidence type="ECO:0000256" key="7">
    <source>
        <dbReference type="SAM" id="Phobius"/>
    </source>
</evidence>
<protein>
    <recommendedName>
        <fullName evidence="9">ER membrane protein complex subunit 7 beta-sandwich domain-containing protein</fullName>
    </recommendedName>
</protein>
<dbReference type="PANTHER" id="PTHR13605:SF4">
    <property type="entry name" value="ER MEMBRANE PROTEIN COMPLEX SUBUNIT 7"/>
    <property type="match status" value="1"/>
</dbReference>
<evidence type="ECO:0000313" key="11">
    <source>
        <dbReference type="Proteomes" id="UP000708148"/>
    </source>
</evidence>
<evidence type="ECO:0000313" key="10">
    <source>
        <dbReference type="EMBL" id="CAD7701178.1"/>
    </source>
</evidence>
<keyword evidence="3 7" id="KW-0812">Transmembrane</keyword>
<keyword evidence="4 8" id="KW-0732">Signal</keyword>
<dbReference type="OrthoDB" id="27095at2759"/>
<evidence type="ECO:0000256" key="2">
    <source>
        <dbReference type="ARBA" id="ARBA00008880"/>
    </source>
</evidence>
<keyword evidence="5 7" id="KW-1133">Transmembrane helix</keyword>
<evidence type="ECO:0000256" key="1">
    <source>
        <dbReference type="ARBA" id="ARBA00004167"/>
    </source>
</evidence>
<dbReference type="SUPFAM" id="SSF49452">
    <property type="entry name" value="Starch-binding domain-like"/>
    <property type="match status" value="1"/>
</dbReference>
<evidence type="ECO:0000259" key="9">
    <source>
        <dbReference type="Pfam" id="PF09430"/>
    </source>
</evidence>
<proteinExistence type="inferred from homology"/>
<feature type="transmembrane region" description="Helical" evidence="7">
    <location>
        <begin position="153"/>
        <end position="172"/>
    </location>
</feature>
<evidence type="ECO:0000256" key="8">
    <source>
        <dbReference type="SAM" id="SignalP"/>
    </source>
</evidence>
<feature type="domain" description="ER membrane protein complex subunit 7 beta-sandwich" evidence="9">
    <location>
        <begin position="55"/>
        <end position="156"/>
    </location>
</feature>
<keyword evidence="6 7" id="KW-0472">Membrane</keyword>
<dbReference type="PANTHER" id="PTHR13605">
    <property type="entry name" value="ER MEMBRANE PROTEIN COMPLEX SUBUNIT 7"/>
    <property type="match status" value="1"/>
</dbReference>
<gene>
    <name evidence="10" type="ORF">OSTQU699_LOCUS6537</name>
</gene>
<dbReference type="Proteomes" id="UP000708148">
    <property type="component" value="Unassembled WGS sequence"/>
</dbReference>
<comment type="caution">
    <text evidence="10">The sequence shown here is derived from an EMBL/GenBank/DDBJ whole genome shotgun (WGS) entry which is preliminary data.</text>
</comment>
<dbReference type="GO" id="GO:0072546">
    <property type="term" value="C:EMC complex"/>
    <property type="evidence" value="ECO:0007669"/>
    <property type="project" value="TreeGrafter"/>
</dbReference>
<name>A0A8S1J1C4_9CHLO</name>
<dbReference type="InterPro" id="IPR013784">
    <property type="entry name" value="Carb-bd-like_fold"/>
</dbReference>
<evidence type="ECO:0000256" key="4">
    <source>
        <dbReference type="ARBA" id="ARBA00022729"/>
    </source>
</evidence>
<dbReference type="EMBL" id="CAJHUC010001450">
    <property type="protein sequence ID" value="CAD7701178.1"/>
    <property type="molecule type" value="Genomic_DNA"/>
</dbReference>
<evidence type="ECO:0000256" key="3">
    <source>
        <dbReference type="ARBA" id="ARBA00022692"/>
    </source>
</evidence>
<feature type="signal peptide" evidence="8">
    <location>
        <begin position="1"/>
        <end position="18"/>
    </location>
</feature>
<keyword evidence="11" id="KW-1185">Reference proteome</keyword>
<evidence type="ECO:0000256" key="5">
    <source>
        <dbReference type="ARBA" id="ARBA00022989"/>
    </source>
</evidence>
<sequence length="201" mass="22267">MDAGRVALLLCLLRACLASELEQAPPEADLRSTSLYGRVQVPGPQGGSRYRDFRIVVHLDGGRRLTTFCHKDGSFAVQGLPAGLHTLDVYALGWFFPQVKVDVSVRSGTGNIRAEYADRRSKLAVPLVLPGNPVSYYDQRKPFNAWSLVKSPYGIMIGVMLVGIFIFPMLKVDPEDYKQMMSDLKGQQGQQQIASGRHKKD</sequence>
<dbReference type="InterPro" id="IPR039163">
    <property type="entry name" value="EMC7"/>
</dbReference>
<dbReference type="AlphaFoldDB" id="A0A8S1J1C4"/>
<feature type="chain" id="PRO_5035819682" description="ER membrane protein complex subunit 7 beta-sandwich domain-containing protein" evidence="8">
    <location>
        <begin position="19"/>
        <end position="201"/>
    </location>
</feature>
<comment type="subcellular location">
    <subcellularLocation>
        <location evidence="1">Membrane</location>
        <topology evidence="1">Single-pass membrane protein</topology>
    </subcellularLocation>
</comment>
<dbReference type="InterPro" id="IPR019008">
    <property type="entry name" value="Beta_sandwich_EMC7"/>
</dbReference>
<comment type="similarity">
    <text evidence="2">Belongs to the EMC7 family.</text>
</comment>
<accession>A0A8S1J1C4</accession>
<dbReference type="Pfam" id="PF09430">
    <property type="entry name" value="EMC7_beta-sandw"/>
    <property type="match status" value="1"/>
</dbReference>